<dbReference type="Pfam" id="PF03035">
    <property type="entry name" value="RNA_capsid"/>
    <property type="match status" value="1"/>
</dbReference>
<evidence type="ECO:0000313" key="2">
    <source>
        <dbReference type="EMBL" id="QCD16863.1"/>
    </source>
</evidence>
<reference evidence="2" key="1">
    <citation type="journal article" date="2015" name="J. Med. Virol.">
        <title>Molecular epidemiology of noroviruses associated with sporadic gastroenteritis in children in Novosibirsk, Russia, 2003-2012.</title>
        <authorList>
            <person name="Zhirakovskaia E.V."/>
            <person name="Tikunov A.Y."/>
            <person name="Bodnev S.A."/>
            <person name="Klemesheva V.V."/>
            <person name="Netesov S.V."/>
            <person name="Tikunova N.V."/>
        </authorList>
    </citation>
    <scope>NUCLEOTIDE SEQUENCE</scope>
    <source>
        <strain evidence="2">Hu/GII.P16-GII.16/RUS/Novosibirsk/Nsk-410/2005</strain>
    </source>
</reference>
<sequence length="265" mass="28024">MAGAFIAGLAGDIVTNGIGSLVNAGANAINQKVDFENNKQLQQASFNHDKEMLQAQIQATKQLQADMISIRQGVLSAGGFSPTDAARGAVNAPMTQVLDWNGTRHWAPGAPRTTSFSGGFTNSTRARTVEPPKSSPPVQNTLISASRPSSTVSSSSTRSTVVTSSSTAPSVRSSVTRNSPRSASQSVSSASSRTGDWVQNQNRMLEPYLRGSLQTAFVSPPSSKASSNGTVSTVPKEVLDSWTSAFNTRRQPLFAHLRRRGESQA</sequence>
<feature type="region of interest" description="Disordered" evidence="1">
    <location>
        <begin position="103"/>
        <end position="199"/>
    </location>
</feature>
<accession>A0A4D6JD71</accession>
<name>A0A4D6JD71_NORV</name>
<gene>
    <name evidence="2" type="primary">ORF3</name>
</gene>
<dbReference type="InterPro" id="IPR004278">
    <property type="entry name" value="VP2"/>
</dbReference>
<dbReference type="EMBL" id="GU292831">
    <property type="protein sequence ID" value="QCD16863.1"/>
    <property type="molecule type" value="Genomic_RNA"/>
</dbReference>
<feature type="compositionally biased region" description="Low complexity" evidence="1">
    <location>
        <begin position="144"/>
        <end position="193"/>
    </location>
</feature>
<proteinExistence type="predicted"/>
<feature type="compositionally biased region" description="Low complexity" evidence="1">
    <location>
        <begin position="113"/>
        <end position="124"/>
    </location>
</feature>
<protein>
    <submittedName>
        <fullName evidence="2">VP2</fullName>
    </submittedName>
</protein>
<organism evidence="2">
    <name type="scientific">Norovirus GII</name>
    <dbReference type="NCBI Taxonomy" id="122929"/>
    <lineage>
        <taxon>Viruses</taxon>
        <taxon>Riboviria</taxon>
        <taxon>Orthornavirae</taxon>
        <taxon>Pisuviricota</taxon>
        <taxon>Pisoniviricetes</taxon>
        <taxon>Picornavirales</taxon>
        <taxon>Caliciviridae</taxon>
        <taxon>Norovirus</taxon>
        <taxon>Norovirus norwalkense</taxon>
        <taxon>Norwalk virus</taxon>
    </lineage>
</organism>
<evidence type="ECO:0000256" key="1">
    <source>
        <dbReference type="SAM" id="MobiDB-lite"/>
    </source>
</evidence>
<reference evidence="2" key="2">
    <citation type="submission" date="2018-02" db="EMBL/GenBank/DDBJ databases">
        <authorList>
            <person name="Zhirakovskaya E."/>
        </authorList>
    </citation>
    <scope>NUCLEOTIDE SEQUENCE</scope>
    <source>
        <strain evidence="2">Hu/GII.P16-GII.16/RUS/Novosibirsk/Nsk-410/2005</strain>
    </source>
</reference>